<dbReference type="Proteomes" id="UP000694460">
    <property type="component" value="Unassembled WGS sequence"/>
</dbReference>
<comment type="caution">
    <text evidence="2">The sequence shown here is derived from an EMBL/GenBank/DDBJ whole genome shotgun (WGS) entry which is preliminary data.</text>
</comment>
<evidence type="ECO:0000256" key="1">
    <source>
        <dbReference type="SAM" id="MobiDB-lite"/>
    </source>
</evidence>
<accession>A0ABS5A2M0</accession>
<evidence type="ECO:0000313" key="2">
    <source>
        <dbReference type="EMBL" id="MBP2455633.1"/>
    </source>
</evidence>
<organism evidence="2 3">
    <name type="scientific">Mycolicibacterium lutetiense</name>
    <dbReference type="NCBI Taxonomy" id="1641992"/>
    <lineage>
        <taxon>Bacteria</taxon>
        <taxon>Bacillati</taxon>
        <taxon>Actinomycetota</taxon>
        <taxon>Actinomycetes</taxon>
        <taxon>Mycobacteriales</taxon>
        <taxon>Mycobacteriaceae</taxon>
        <taxon>Mycolicibacterium</taxon>
    </lineage>
</organism>
<reference evidence="2 3" key="1">
    <citation type="submission" date="2021-03" db="EMBL/GenBank/DDBJ databases">
        <title>Sequencing the genomes of 1000 actinobacteria strains.</title>
        <authorList>
            <person name="Klenk H.-P."/>
        </authorList>
    </citation>
    <scope>NUCLEOTIDE SEQUENCE [LARGE SCALE GENOMIC DNA]</scope>
    <source>
        <strain evidence="2 3">DSM 46713</strain>
    </source>
</reference>
<name>A0ABS5A2M0_9MYCO</name>
<evidence type="ECO:0000313" key="3">
    <source>
        <dbReference type="Proteomes" id="UP000694460"/>
    </source>
</evidence>
<gene>
    <name evidence="2" type="ORF">JOF57_005546</name>
</gene>
<dbReference type="EMBL" id="JAGIOP010000002">
    <property type="protein sequence ID" value="MBP2455633.1"/>
    <property type="molecule type" value="Genomic_DNA"/>
</dbReference>
<dbReference type="RefSeq" id="WP_209922404.1">
    <property type="nucleotide sequence ID" value="NZ_JAGIOP010000002.1"/>
</dbReference>
<feature type="region of interest" description="Disordered" evidence="1">
    <location>
        <begin position="47"/>
        <end position="67"/>
    </location>
</feature>
<keyword evidence="3" id="KW-1185">Reference proteome</keyword>
<sequence length="67" mass="6841">MAGGAQTFGGLAQILPMSWALAFGFGPGAFGVEVPYYTDRMKTPVNEGLVAQPPTRASSPEPVGATA</sequence>
<protein>
    <submittedName>
        <fullName evidence="2">Uncharacterized protein</fullName>
    </submittedName>
</protein>
<proteinExistence type="predicted"/>